<dbReference type="AlphaFoldDB" id="X6PFD4"/>
<sequence>MQDKNDCFVSENDSENQNANGPKENKKTDQKNLTSEKNFTSNKKNEIDEKSFKMKSTSYSSPTENVENTESININLL</sequence>
<evidence type="ECO:0000256" key="1">
    <source>
        <dbReference type="SAM" id="MobiDB-lite"/>
    </source>
</evidence>
<feature type="region of interest" description="Disordered" evidence="1">
    <location>
        <begin position="1"/>
        <end position="77"/>
    </location>
</feature>
<evidence type="ECO:0000313" key="2">
    <source>
        <dbReference type="EMBL" id="ETO36896.1"/>
    </source>
</evidence>
<feature type="compositionally biased region" description="Polar residues" evidence="1">
    <location>
        <begin position="31"/>
        <end position="42"/>
    </location>
</feature>
<comment type="caution">
    <text evidence="2">The sequence shown here is derived from an EMBL/GenBank/DDBJ whole genome shotgun (WGS) entry which is preliminary data.</text>
</comment>
<dbReference type="EMBL" id="ASPP01000170">
    <property type="protein sequence ID" value="ETO36896.1"/>
    <property type="molecule type" value="Genomic_DNA"/>
</dbReference>
<keyword evidence="3" id="KW-1185">Reference proteome</keyword>
<feature type="compositionally biased region" description="Polar residues" evidence="1">
    <location>
        <begin position="54"/>
        <end position="77"/>
    </location>
</feature>
<evidence type="ECO:0000313" key="3">
    <source>
        <dbReference type="Proteomes" id="UP000023152"/>
    </source>
</evidence>
<protein>
    <submittedName>
        <fullName evidence="2">Uncharacterized protein</fullName>
    </submittedName>
</protein>
<accession>X6PFD4</accession>
<reference evidence="2 3" key="1">
    <citation type="journal article" date="2013" name="Curr. Biol.">
        <title>The Genome of the Foraminiferan Reticulomyxa filosa.</title>
        <authorList>
            <person name="Glockner G."/>
            <person name="Hulsmann N."/>
            <person name="Schleicher M."/>
            <person name="Noegel A.A."/>
            <person name="Eichinger L."/>
            <person name="Gallinger C."/>
            <person name="Pawlowski J."/>
            <person name="Sierra R."/>
            <person name="Euteneuer U."/>
            <person name="Pillet L."/>
            <person name="Moustafa A."/>
            <person name="Platzer M."/>
            <person name="Groth M."/>
            <person name="Szafranski K."/>
            <person name="Schliwa M."/>
        </authorList>
    </citation>
    <scope>NUCLEOTIDE SEQUENCE [LARGE SCALE GENOMIC DNA]</scope>
</reference>
<dbReference type="Proteomes" id="UP000023152">
    <property type="component" value="Unassembled WGS sequence"/>
</dbReference>
<gene>
    <name evidence="2" type="ORF">RFI_00165</name>
</gene>
<name>X6PFD4_RETFI</name>
<organism evidence="2 3">
    <name type="scientific">Reticulomyxa filosa</name>
    <dbReference type="NCBI Taxonomy" id="46433"/>
    <lineage>
        <taxon>Eukaryota</taxon>
        <taxon>Sar</taxon>
        <taxon>Rhizaria</taxon>
        <taxon>Retaria</taxon>
        <taxon>Foraminifera</taxon>
        <taxon>Monothalamids</taxon>
        <taxon>Reticulomyxidae</taxon>
        <taxon>Reticulomyxa</taxon>
    </lineage>
</organism>
<proteinExistence type="predicted"/>
<feature type="compositionally biased region" description="Basic and acidic residues" evidence="1">
    <location>
        <begin position="43"/>
        <end position="52"/>
    </location>
</feature>